<accession>L8G228</accession>
<dbReference type="VEuPathDB" id="FungiDB:GMDG_07732"/>
<dbReference type="STRING" id="658429.L8G228"/>
<keyword evidence="3" id="KW-1185">Reference proteome</keyword>
<dbReference type="AlphaFoldDB" id="L8G228"/>
<sequence length="143" mass="15362">MAMRGRGRETYDDGGIDSDNGKGAQQDNIASSGIGPNQGIADILCTQYPEHKNISIGDPETGYLFKKDANGRIVKISNFPGMSRISGQKAVEATGKEWISFPQSILDTAKALESLNGGATWLSDGTANADIDHYQIQDLNEEL</sequence>
<proteinExistence type="predicted"/>
<dbReference type="HOGENOM" id="CLU_1807043_0_0_1"/>
<dbReference type="InParanoid" id="L8G228"/>
<evidence type="ECO:0000313" key="2">
    <source>
        <dbReference type="EMBL" id="ELR06021.1"/>
    </source>
</evidence>
<gene>
    <name evidence="2" type="ORF">GMDG_07732</name>
</gene>
<feature type="compositionally biased region" description="Basic and acidic residues" evidence="1">
    <location>
        <begin position="1"/>
        <end position="11"/>
    </location>
</feature>
<reference evidence="3" key="1">
    <citation type="submission" date="2010-09" db="EMBL/GenBank/DDBJ databases">
        <title>The genome sequence of Geomyces destructans 20631-21.</title>
        <authorList>
            <consortium name="The Broad Institute Genome Sequencing Platform"/>
            <person name="Cuomo C.A."/>
            <person name="Blehert D.S."/>
            <person name="Lorch J.M."/>
            <person name="Young S.K."/>
            <person name="Zeng Q."/>
            <person name="Gargeya S."/>
            <person name="Fitzgerald M."/>
            <person name="Haas B."/>
            <person name="Abouelleil A."/>
            <person name="Alvarado L."/>
            <person name="Arachchi H.M."/>
            <person name="Berlin A."/>
            <person name="Brown A."/>
            <person name="Chapman S.B."/>
            <person name="Chen Z."/>
            <person name="Dunbar C."/>
            <person name="Freedman E."/>
            <person name="Gearin G."/>
            <person name="Gellesch M."/>
            <person name="Goldberg J."/>
            <person name="Griggs A."/>
            <person name="Gujja S."/>
            <person name="Heiman D."/>
            <person name="Howarth C."/>
            <person name="Larson L."/>
            <person name="Lui A."/>
            <person name="MacDonald P.J.P."/>
            <person name="Montmayeur A."/>
            <person name="Murphy C."/>
            <person name="Neiman D."/>
            <person name="Pearson M."/>
            <person name="Priest M."/>
            <person name="Roberts A."/>
            <person name="Saif S."/>
            <person name="Shea T."/>
            <person name="Shenoy N."/>
            <person name="Sisk P."/>
            <person name="Stolte C."/>
            <person name="Sykes S."/>
            <person name="Wortman J."/>
            <person name="Nusbaum C."/>
            <person name="Birren B."/>
        </authorList>
    </citation>
    <scope>NUCLEOTIDE SEQUENCE [LARGE SCALE GENOMIC DNA]</scope>
    <source>
        <strain evidence="3">ATCC MYA-4855 / 20631-21</strain>
    </source>
</reference>
<evidence type="ECO:0000256" key="1">
    <source>
        <dbReference type="SAM" id="MobiDB-lite"/>
    </source>
</evidence>
<feature type="compositionally biased region" description="Polar residues" evidence="1">
    <location>
        <begin position="23"/>
        <end position="35"/>
    </location>
</feature>
<feature type="region of interest" description="Disordered" evidence="1">
    <location>
        <begin position="1"/>
        <end position="35"/>
    </location>
</feature>
<dbReference type="EMBL" id="GL573420">
    <property type="protein sequence ID" value="ELR06021.1"/>
    <property type="molecule type" value="Genomic_DNA"/>
</dbReference>
<name>L8G228_PSED2</name>
<organism evidence="2 3">
    <name type="scientific">Pseudogymnoascus destructans (strain ATCC MYA-4855 / 20631-21)</name>
    <name type="common">Bat white-nose syndrome fungus</name>
    <name type="synonym">Geomyces destructans</name>
    <dbReference type="NCBI Taxonomy" id="658429"/>
    <lineage>
        <taxon>Eukaryota</taxon>
        <taxon>Fungi</taxon>
        <taxon>Dikarya</taxon>
        <taxon>Ascomycota</taxon>
        <taxon>Pezizomycotina</taxon>
        <taxon>Leotiomycetes</taxon>
        <taxon>Thelebolales</taxon>
        <taxon>Thelebolaceae</taxon>
        <taxon>Pseudogymnoascus</taxon>
    </lineage>
</organism>
<evidence type="ECO:0000313" key="3">
    <source>
        <dbReference type="Proteomes" id="UP000011064"/>
    </source>
</evidence>
<dbReference type="OrthoDB" id="2735536at2759"/>
<protein>
    <submittedName>
        <fullName evidence="2">Uncharacterized protein</fullName>
    </submittedName>
</protein>
<dbReference type="Proteomes" id="UP000011064">
    <property type="component" value="Unassembled WGS sequence"/>
</dbReference>